<evidence type="ECO:0000313" key="2">
    <source>
        <dbReference type="Proteomes" id="UP001465976"/>
    </source>
</evidence>
<protein>
    <recommendedName>
        <fullName evidence="3">F-box domain-containing protein</fullName>
    </recommendedName>
</protein>
<accession>A0ABR3F741</accession>
<organism evidence="1 2">
    <name type="scientific">Marasmius crinis-equi</name>
    <dbReference type="NCBI Taxonomy" id="585013"/>
    <lineage>
        <taxon>Eukaryota</taxon>
        <taxon>Fungi</taxon>
        <taxon>Dikarya</taxon>
        <taxon>Basidiomycota</taxon>
        <taxon>Agaricomycotina</taxon>
        <taxon>Agaricomycetes</taxon>
        <taxon>Agaricomycetidae</taxon>
        <taxon>Agaricales</taxon>
        <taxon>Marasmiineae</taxon>
        <taxon>Marasmiaceae</taxon>
        <taxon>Marasmius</taxon>
    </lineage>
</organism>
<dbReference type="EMBL" id="JBAHYK010000827">
    <property type="protein sequence ID" value="KAL0571074.1"/>
    <property type="molecule type" value="Genomic_DNA"/>
</dbReference>
<name>A0ABR3F741_9AGAR</name>
<dbReference type="Proteomes" id="UP001465976">
    <property type="component" value="Unassembled WGS sequence"/>
</dbReference>
<comment type="caution">
    <text evidence="1">The sequence shown here is derived from an EMBL/GenBank/DDBJ whole genome shotgun (WGS) entry which is preliminary data.</text>
</comment>
<gene>
    <name evidence="1" type="ORF">V5O48_010882</name>
</gene>
<dbReference type="InterPro" id="IPR032675">
    <property type="entry name" value="LRR_dom_sf"/>
</dbReference>
<evidence type="ECO:0000313" key="1">
    <source>
        <dbReference type="EMBL" id="KAL0571074.1"/>
    </source>
</evidence>
<dbReference type="SUPFAM" id="SSF52047">
    <property type="entry name" value="RNI-like"/>
    <property type="match status" value="1"/>
</dbReference>
<proteinExistence type="predicted"/>
<dbReference type="Gene3D" id="3.80.10.10">
    <property type="entry name" value="Ribonuclease Inhibitor"/>
    <property type="match status" value="1"/>
</dbReference>
<sequence length="573" mass="66369">MITLDRLSVELLTEIFKLIHDSSRRTIFSLIRVNKAISEATLPFVYRECTFDFSQRIYRAPNIQAEDETPFTRSLEKLTSLLELYPDSTSAIWRGVRKVVVQSNSAVWEGQERNARYDTQPPYVPSEELVQAKWGSFVEFLARIINPREVVFDCPERVPVILLKVLEEKHLSCRLHVKNWTRLSSDVKVGDPYEEALARSPCLTSLEARFLTGGPRMDFNYSAFKRILALAPNLEAMSYITRSAGGCVRYGLGPEEEAEADREAEKFAVANPERKRGMKMIRYSSLYSSMIQSWESFFDPRNVESLHLDALHATEWMDYARGKGMFGRLKHLSFSIAHYPYYRGSQSSDEFKSGLADFLDFCSALESLSIVNYHDYIDLPALLDRHGQILRSLGLHQVESTEDTRPVLTGGDLELICSKAPRLESLELDVNRTLDPSRNEAEIYRVISTFPNLRHLTIHYDLGIQHSAFIMITLRLFYSDSSQREENLFRKIYTEIDEDFARDIWRAVRGKELEKLALFDGEPDRETGFGLPAHWVLREQEVRQRLYVRRNERDDLRDDLSAVKVERRGRYKQ</sequence>
<keyword evidence="2" id="KW-1185">Reference proteome</keyword>
<evidence type="ECO:0008006" key="3">
    <source>
        <dbReference type="Google" id="ProtNLM"/>
    </source>
</evidence>
<reference evidence="1 2" key="1">
    <citation type="submission" date="2024-02" db="EMBL/GenBank/DDBJ databases">
        <title>A draft genome for the cacao thread blight pathogen Marasmius crinis-equi.</title>
        <authorList>
            <person name="Cohen S.P."/>
            <person name="Baruah I.K."/>
            <person name="Amoako-Attah I."/>
            <person name="Bukari Y."/>
            <person name="Meinhardt L.W."/>
            <person name="Bailey B.A."/>
        </authorList>
    </citation>
    <scope>NUCLEOTIDE SEQUENCE [LARGE SCALE GENOMIC DNA]</scope>
    <source>
        <strain evidence="1 2">GH-76</strain>
    </source>
</reference>